<dbReference type="InterPro" id="IPR027417">
    <property type="entry name" value="P-loop_NTPase"/>
</dbReference>
<dbReference type="InterPro" id="IPR003593">
    <property type="entry name" value="AAA+_ATPase"/>
</dbReference>
<dbReference type="PANTHER" id="PTHR42939">
    <property type="entry name" value="ABC TRANSPORTER ATP-BINDING PROTEIN ALBC-RELATED"/>
    <property type="match status" value="1"/>
</dbReference>
<evidence type="ECO:0000313" key="6">
    <source>
        <dbReference type="Proteomes" id="UP000769780"/>
    </source>
</evidence>
<dbReference type="Pfam" id="PF00005">
    <property type="entry name" value="ABC_tran"/>
    <property type="match status" value="1"/>
</dbReference>
<dbReference type="Gene3D" id="3.40.50.300">
    <property type="entry name" value="P-loop containing nucleotide triphosphate hydrolases"/>
    <property type="match status" value="1"/>
</dbReference>
<dbReference type="GO" id="GO:0005524">
    <property type="term" value="F:ATP binding"/>
    <property type="evidence" value="ECO:0007669"/>
    <property type="project" value="UniProtKB-KW"/>
</dbReference>
<keyword evidence="3 5" id="KW-0067">ATP-binding</keyword>
<name>A0ABS7K777_9BACI</name>
<dbReference type="SUPFAM" id="SSF52540">
    <property type="entry name" value="P-loop containing nucleoside triphosphate hydrolases"/>
    <property type="match status" value="1"/>
</dbReference>
<evidence type="ECO:0000256" key="2">
    <source>
        <dbReference type="ARBA" id="ARBA00022741"/>
    </source>
</evidence>
<dbReference type="EMBL" id="JACWFH010000019">
    <property type="protein sequence ID" value="MBY0098134.1"/>
    <property type="molecule type" value="Genomic_DNA"/>
</dbReference>
<reference evidence="5 6" key="1">
    <citation type="submission" date="2020-07" db="EMBL/GenBank/DDBJ databases">
        <title>Fungal Genomes of the International Space Station.</title>
        <authorList>
            <person name="Seuylemezian A."/>
            <person name="Singh N.K."/>
            <person name="Wood J."/>
            <person name="Venkateswaran K."/>
        </authorList>
    </citation>
    <scope>NUCLEOTIDE SEQUENCE [LARGE SCALE GENOMIC DNA]</scope>
    <source>
        <strain evidence="5 6">PL-B2</strain>
    </source>
</reference>
<dbReference type="InterPro" id="IPR003439">
    <property type="entry name" value="ABC_transporter-like_ATP-bd"/>
</dbReference>
<keyword evidence="1" id="KW-0813">Transport</keyword>
<dbReference type="InterPro" id="IPR051782">
    <property type="entry name" value="ABC_Transporter_VariousFunc"/>
</dbReference>
<dbReference type="RefSeq" id="WP_221874354.1">
    <property type="nucleotide sequence ID" value="NZ_JACWFH010000019.1"/>
</dbReference>
<evidence type="ECO:0000259" key="4">
    <source>
        <dbReference type="PROSITE" id="PS50893"/>
    </source>
</evidence>
<keyword evidence="2" id="KW-0547">Nucleotide-binding</keyword>
<dbReference type="PROSITE" id="PS50893">
    <property type="entry name" value="ABC_TRANSPORTER_2"/>
    <property type="match status" value="1"/>
</dbReference>
<sequence>MSVFEGNKASKTINGSVILEDLTLTISQGERVAITGENGSGKSTLLKLIAGIYENTSGEVKRAHLEKGYVPEHFPETIKLKLQEYLMLVGKMSGKSKEELTSEISEYAKLFNVTEFLHTPLKNCSKGTKQKAGIIQALLKEPDVLLMDEPLTGLDDKAQTELLTQLQSLQKNQTVIFTAHESYLIDAFAERVLQIKSGRLVYDSTKLNQEKVRIIKATVPTREYISGIQAMSKKWHGESLVELTVSANESDRVLTLLLKQGCSIIEVSEKR</sequence>
<evidence type="ECO:0000256" key="1">
    <source>
        <dbReference type="ARBA" id="ARBA00022448"/>
    </source>
</evidence>
<organism evidence="5 6">
    <name type="scientific">Mesobacillus maritimus</name>
    <dbReference type="NCBI Taxonomy" id="1643336"/>
    <lineage>
        <taxon>Bacteria</taxon>
        <taxon>Bacillati</taxon>
        <taxon>Bacillota</taxon>
        <taxon>Bacilli</taxon>
        <taxon>Bacillales</taxon>
        <taxon>Bacillaceae</taxon>
        <taxon>Mesobacillus</taxon>
    </lineage>
</organism>
<evidence type="ECO:0000313" key="5">
    <source>
        <dbReference type="EMBL" id="MBY0098134.1"/>
    </source>
</evidence>
<protein>
    <submittedName>
        <fullName evidence="5">ABC transporter ATP-binding protein</fullName>
    </submittedName>
</protein>
<feature type="domain" description="ABC transporter" evidence="4">
    <location>
        <begin position="4"/>
        <end position="222"/>
    </location>
</feature>
<comment type="caution">
    <text evidence="5">The sequence shown here is derived from an EMBL/GenBank/DDBJ whole genome shotgun (WGS) entry which is preliminary data.</text>
</comment>
<dbReference type="CDD" id="cd03230">
    <property type="entry name" value="ABC_DR_subfamily_A"/>
    <property type="match status" value="1"/>
</dbReference>
<dbReference type="PANTHER" id="PTHR42939:SF1">
    <property type="entry name" value="ABC TRANSPORTER ATP-BINDING PROTEIN ALBC-RELATED"/>
    <property type="match status" value="1"/>
</dbReference>
<dbReference type="SMART" id="SM00382">
    <property type="entry name" value="AAA"/>
    <property type="match status" value="1"/>
</dbReference>
<evidence type="ECO:0000256" key="3">
    <source>
        <dbReference type="ARBA" id="ARBA00022840"/>
    </source>
</evidence>
<keyword evidence="6" id="KW-1185">Reference proteome</keyword>
<dbReference type="Proteomes" id="UP000769780">
    <property type="component" value="Unassembled WGS sequence"/>
</dbReference>
<gene>
    <name evidence="5" type="ORF">H0185_15145</name>
</gene>
<proteinExistence type="predicted"/>
<accession>A0ABS7K777</accession>